<dbReference type="InterPro" id="IPR019833">
    <property type="entry name" value="Mn/Fe_SOD_BS"/>
</dbReference>
<dbReference type="OrthoDB" id="9803125at2"/>
<comment type="function">
    <text evidence="6">Destroys radicals which are normally produced within the cells and which are toxic to biological systems.</text>
</comment>
<dbReference type="Pfam" id="PF00081">
    <property type="entry name" value="Sod_Fe_N"/>
    <property type="match status" value="1"/>
</dbReference>
<dbReference type="SUPFAM" id="SSF46609">
    <property type="entry name" value="Fe,Mn superoxide dismutase (SOD), N-terminal domain"/>
    <property type="match status" value="1"/>
</dbReference>
<dbReference type="SUPFAM" id="SSF54719">
    <property type="entry name" value="Fe,Mn superoxide dismutase (SOD), C-terminal domain"/>
    <property type="match status" value="1"/>
</dbReference>
<keyword evidence="4 6" id="KW-0560">Oxidoreductase</keyword>
<keyword evidence="10" id="KW-1185">Reference proteome</keyword>
<dbReference type="PROSITE" id="PS51257">
    <property type="entry name" value="PROKAR_LIPOPROTEIN"/>
    <property type="match status" value="1"/>
</dbReference>
<sequence length="242" mass="27442">MMNKRNFLKQTVVVSAGASIIPSMLLSACKSEPKKERDMDTTEISATTFELPKIPYGYDAFPDTIDARTMEIHHTKHHQGYTDKLNAALKEENISGKIIGEILGMDELPTSIRNNGGGYYNHSLFWDILTPGGSMSNAFKAKINEDFGSEEAFMNELSDAALNRFGSGWAWVIQDENRKLHIFSTPNQDNPLMKVSEMQGTPILGIDVWEHAYYLKYQNKRGEYIKNILKIINWEKVEGKMI</sequence>
<dbReference type="GO" id="GO:0046872">
    <property type="term" value="F:metal ion binding"/>
    <property type="evidence" value="ECO:0007669"/>
    <property type="project" value="UniProtKB-KW"/>
</dbReference>
<evidence type="ECO:0000256" key="1">
    <source>
        <dbReference type="ARBA" id="ARBA00008714"/>
    </source>
</evidence>
<dbReference type="Proteomes" id="UP000032726">
    <property type="component" value="Chromosome"/>
</dbReference>
<comment type="similarity">
    <text evidence="1 6">Belongs to the iron/manganese superoxide dismutase family.</text>
</comment>
<dbReference type="InterPro" id="IPR036324">
    <property type="entry name" value="Mn/Fe_SOD_N_sf"/>
</dbReference>
<dbReference type="PANTHER" id="PTHR43595">
    <property type="entry name" value="37S RIBOSOMAL PROTEIN S26, MITOCHONDRIAL"/>
    <property type="match status" value="1"/>
</dbReference>
<evidence type="ECO:0000259" key="8">
    <source>
        <dbReference type="Pfam" id="PF02777"/>
    </source>
</evidence>
<reference evidence="9 10" key="1">
    <citation type="submission" date="2015-03" db="EMBL/GenBank/DDBJ databases">
        <title>Complete genome sequence of Muricauda lutaonensis CC-HSB-11T, isolated from a coastal hot spring.</title>
        <authorList>
            <person name="Kim K.M."/>
        </authorList>
    </citation>
    <scope>NUCLEOTIDE SEQUENCE [LARGE SCALE GENOMIC DNA]</scope>
    <source>
        <strain evidence="9 10">CC-HSB-11</strain>
    </source>
</reference>
<name>A0A0D5YR20_9FLAO</name>
<dbReference type="EC" id="1.15.1.1" evidence="2 6"/>
<evidence type="ECO:0000256" key="6">
    <source>
        <dbReference type="RuleBase" id="RU000414"/>
    </source>
</evidence>
<dbReference type="PIRSF" id="PIRSF000349">
    <property type="entry name" value="SODismutase"/>
    <property type="match status" value="1"/>
</dbReference>
<keyword evidence="3 5" id="KW-0479">Metal-binding</keyword>
<gene>
    <name evidence="9" type="ORF">VC82_627</name>
</gene>
<dbReference type="InterPro" id="IPR019832">
    <property type="entry name" value="Mn/Fe_SOD_C"/>
</dbReference>
<dbReference type="AlphaFoldDB" id="A0A0D5YR20"/>
<evidence type="ECO:0000256" key="5">
    <source>
        <dbReference type="PIRSR" id="PIRSR000349-1"/>
    </source>
</evidence>
<evidence type="ECO:0000313" key="10">
    <source>
        <dbReference type="Proteomes" id="UP000032726"/>
    </source>
</evidence>
<dbReference type="PRINTS" id="PR01703">
    <property type="entry name" value="MNSODISMTASE"/>
</dbReference>
<dbReference type="InterPro" id="IPR001189">
    <property type="entry name" value="Mn/Fe_SOD"/>
</dbReference>
<dbReference type="InterPro" id="IPR036314">
    <property type="entry name" value="SOD_C_sf"/>
</dbReference>
<evidence type="ECO:0000256" key="2">
    <source>
        <dbReference type="ARBA" id="ARBA00012682"/>
    </source>
</evidence>
<protein>
    <recommendedName>
        <fullName evidence="2 6">Superoxide dismutase</fullName>
        <ecNumber evidence="2 6">1.15.1.1</ecNumber>
    </recommendedName>
</protein>
<dbReference type="Pfam" id="PF02777">
    <property type="entry name" value="Sod_Fe_C"/>
    <property type="match status" value="1"/>
</dbReference>
<feature type="binding site" evidence="5">
    <location>
        <position position="73"/>
    </location>
    <ligand>
        <name>Mn(2+)</name>
        <dbReference type="ChEBI" id="CHEBI:29035"/>
    </ligand>
</feature>
<comment type="catalytic activity">
    <reaction evidence="6">
        <text>2 superoxide + 2 H(+) = H2O2 + O2</text>
        <dbReference type="Rhea" id="RHEA:20696"/>
        <dbReference type="ChEBI" id="CHEBI:15378"/>
        <dbReference type="ChEBI" id="CHEBI:15379"/>
        <dbReference type="ChEBI" id="CHEBI:16240"/>
        <dbReference type="ChEBI" id="CHEBI:18421"/>
        <dbReference type="EC" id="1.15.1.1"/>
    </reaction>
</comment>
<organism evidence="9 10">
    <name type="scientific">Flagellimonas lutaonensis</name>
    <dbReference type="NCBI Taxonomy" id="516051"/>
    <lineage>
        <taxon>Bacteria</taxon>
        <taxon>Pseudomonadati</taxon>
        <taxon>Bacteroidota</taxon>
        <taxon>Flavobacteriia</taxon>
        <taxon>Flavobacteriales</taxon>
        <taxon>Flavobacteriaceae</taxon>
        <taxon>Flagellimonas</taxon>
    </lineage>
</organism>
<dbReference type="Gene3D" id="1.10.287.990">
    <property type="entry name" value="Fe,Mn superoxide dismutase (SOD) domain"/>
    <property type="match status" value="1"/>
</dbReference>
<dbReference type="PROSITE" id="PS00088">
    <property type="entry name" value="SOD_MN"/>
    <property type="match status" value="1"/>
</dbReference>
<dbReference type="PANTHER" id="PTHR43595:SF2">
    <property type="entry name" value="SMALL RIBOSOMAL SUBUNIT PROTEIN MS42"/>
    <property type="match status" value="1"/>
</dbReference>
<dbReference type="STRING" id="516051.VC82_627"/>
<dbReference type="EMBL" id="CP011071">
    <property type="protein sequence ID" value="AKA34296.1"/>
    <property type="molecule type" value="Genomic_DNA"/>
</dbReference>
<proteinExistence type="inferred from homology"/>
<feature type="binding site" evidence="5">
    <location>
        <position position="122"/>
    </location>
    <ligand>
        <name>Mn(2+)</name>
        <dbReference type="ChEBI" id="CHEBI:29035"/>
    </ligand>
</feature>
<dbReference type="KEGG" id="mlt:VC82_627"/>
<evidence type="ECO:0000256" key="4">
    <source>
        <dbReference type="ARBA" id="ARBA00023002"/>
    </source>
</evidence>
<dbReference type="Gene3D" id="3.55.40.20">
    <property type="entry name" value="Iron/manganese superoxide dismutase, C-terminal domain"/>
    <property type="match status" value="1"/>
</dbReference>
<evidence type="ECO:0000256" key="3">
    <source>
        <dbReference type="ARBA" id="ARBA00022723"/>
    </source>
</evidence>
<accession>A0A0D5YR20</accession>
<feature type="domain" description="Manganese/iron superoxide dismutase N-terminal" evidence="7">
    <location>
        <begin position="48"/>
        <end position="129"/>
    </location>
</feature>
<dbReference type="InterPro" id="IPR019831">
    <property type="entry name" value="Mn/Fe_SOD_N"/>
</dbReference>
<feature type="domain" description="Manganese/iron superoxide dismutase C-terminal" evidence="8">
    <location>
        <begin position="137"/>
        <end position="238"/>
    </location>
</feature>
<dbReference type="GO" id="GO:0004784">
    <property type="term" value="F:superoxide dismutase activity"/>
    <property type="evidence" value="ECO:0007669"/>
    <property type="project" value="UniProtKB-EC"/>
</dbReference>
<evidence type="ECO:0000259" key="7">
    <source>
        <dbReference type="Pfam" id="PF00081"/>
    </source>
</evidence>
<feature type="binding site" evidence="5">
    <location>
        <position position="211"/>
    </location>
    <ligand>
        <name>Mn(2+)</name>
        <dbReference type="ChEBI" id="CHEBI:29035"/>
    </ligand>
</feature>
<dbReference type="PATRIC" id="fig|516051.4.peg.653"/>
<dbReference type="GO" id="GO:0005737">
    <property type="term" value="C:cytoplasm"/>
    <property type="evidence" value="ECO:0007669"/>
    <property type="project" value="TreeGrafter"/>
</dbReference>
<dbReference type="HOGENOM" id="CLU_031625_0_1_10"/>
<feature type="binding site" evidence="5">
    <location>
        <position position="207"/>
    </location>
    <ligand>
        <name>Mn(2+)</name>
        <dbReference type="ChEBI" id="CHEBI:29035"/>
    </ligand>
</feature>
<evidence type="ECO:0000313" key="9">
    <source>
        <dbReference type="EMBL" id="AKA34296.1"/>
    </source>
</evidence>